<evidence type="ECO:0000313" key="2">
    <source>
        <dbReference type="Proteomes" id="UP001151582"/>
    </source>
</evidence>
<reference evidence="1" key="1">
    <citation type="submission" date="2022-07" db="EMBL/GenBank/DDBJ databases">
        <title>Phylogenomic reconstructions and comparative analyses of Kickxellomycotina fungi.</title>
        <authorList>
            <person name="Reynolds N.K."/>
            <person name="Stajich J.E."/>
            <person name="Barry K."/>
            <person name="Grigoriev I.V."/>
            <person name="Crous P."/>
            <person name="Smith M.E."/>
        </authorList>
    </citation>
    <scope>NUCLEOTIDE SEQUENCE</scope>
    <source>
        <strain evidence="1">RSA 567</strain>
    </source>
</reference>
<dbReference type="Proteomes" id="UP001151582">
    <property type="component" value="Unassembled WGS sequence"/>
</dbReference>
<sequence>MQIPDLVEKYLEIINRGNLISPLEARGQDPAYDILVKNVVFKDYSRARYVFKNIMAAQIIPTLIMAYVAEGYYGEVLVFIDRMLNNSDLFNFWQNLPYYTGLDYYERAAYMALQAECGMFVEQFKRGTSFGFRSLLVYTDDHQ</sequence>
<protein>
    <submittedName>
        <fullName evidence="1">Uncharacterized protein</fullName>
    </submittedName>
</protein>
<keyword evidence="2" id="KW-1185">Reference proteome</keyword>
<accession>A0A9W8B1X3</accession>
<comment type="caution">
    <text evidence="1">The sequence shown here is derived from an EMBL/GenBank/DDBJ whole genome shotgun (WGS) entry which is preliminary data.</text>
</comment>
<dbReference type="EMBL" id="JANBQB010000158">
    <property type="protein sequence ID" value="KAJ1980648.1"/>
    <property type="molecule type" value="Genomic_DNA"/>
</dbReference>
<name>A0A9W8B1X3_9FUNG</name>
<evidence type="ECO:0000313" key="1">
    <source>
        <dbReference type="EMBL" id="KAJ1980648.1"/>
    </source>
</evidence>
<dbReference type="AlphaFoldDB" id="A0A9W8B1X3"/>
<proteinExistence type="predicted"/>
<organism evidence="1 2">
    <name type="scientific">Dimargaris verticillata</name>
    <dbReference type="NCBI Taxonomy" id="2761393"/>
    <lineage>
        <taxon>Eukaryota</taxon>
        <taxon>Fungi</taxon>
        <taxon>Fungi incertae sedis</taxon>
        <taxon>Zoopagomycota</taxon>
        <taxon>Kickxellomycotina</taxon>
        <taxon>Dimargaritomycetes</taxon>
        <taxon>Dimargaritales</taxon>
        <taxon>Dimargaritaceae</taxon>
        <taxon>Dimargaris</taxon>
    </lineage>
</organism>
<gene>
    <name evidence="1" type="ORF">H4R34_002369</name>
</gene>